<feature type="non-terminal residue" evidence="3">
    <location>
        <position position="1"/>
    </location>
</feature>
<feature type="region of interest" description="Disordered" evidence="2">
    <location>
        <begin position="1"/>
        <end position="46"/>
    </location>
</feature>
<evidence type="ECO:0000256" key="1">
    <source>
        <dbReference type="ARBA" id="ARBA00009947"/>
    </source>
</evidence>
<dbReference type="SUPFAM" id="SSF143113">
    <property type="entry name" value="NAP-like"/>
    <property type="match status" value="1"/>
</dbReference>
<dbReference type="InterPro" id="IPR002164">
    <property type="entry name" value="NAP_family"/>
</dbReference>
<name>A0A212CSU4_CEREH</name>
<gene>
    <name evidence="3" type="ORF">Celaphus_00015372</name>
</gene>
<comment type="similarity">
    <text evidence="1">Belongs to the nucleosome assembly protein (NAP) family.</text>
</comment>
<evidence type="ECO:0000313" key="3">
    <source>
        <dbReference type="EMBL" id="OWK09071.1"/>
    </source>
</evidence>
<dbReference type="PANTHER" id="PTHR11875">
    <property type="entry name" value="TESTIS-SPECIFIC Y-ENCODED PROTEIN"/>
    <property type="match status" value="1"/>
</dbReference>
<proteinExistence type="inferred from homology"/>
<keyword evidence="4" id="KW-1185">Reference proteome</keyword>
<evidence type="ECO:0008006" key="5">
    <source>
        <dbReference type="Google" id="ProtNLM"/>
    </source>
</evidence>
<evidence type="ECO:0000313" key="4">
    <source>
        <dbReference type="Proteomes" id="UP000242450"/>
    </source>
</evidence>
<dbReference type="GO" id="GO:0005634">
    <property type="term" value="C:nucleus"/>
    <property type="evidence" value="ECO:0007669"/>
    <property type="project" value="InterPro"/>
</dbReference>
<feature type="compositionally biased region" description="Acidic residues" evidence="2">
    <location>
        <begin position="217"/>
        <end position="245"/>
    </location>
</feature>
<dbReference type="Gene3D" id="3.30.1120.90">
    <property type="entry name" value="Nucleosome assembly protein"/>
    <property type="match status" value="1"/>
</dbReference>
<dbReference type="GO" id="GO:0006334">
    <property type="term" value="P:nucleosome assembly"/>
    <property type="evidence" value="ECO:0007669"/>
    <property type="project" value="InterPro"/>
</dbReference>
<reference evidence="3 4" key="1">
    <citation type="journal article" date="2018" name="Mol. Genet. Genomics">
        <title>The red deer Cervus elaphus genome CerEla1.0: sequencing, annotating, genes, and chromosomes.</title>
        <authorList>
            <person name="Bana N.A."/>
            <person name="Nyiri A."/>
            <person name="Nagy J."/>
            <person name="Frank K."/>
            <person name="Nagy T."/>
            <person name="Steger V."/>
            <person name="Schiller M."/>
            <person name="Lakatos P."/>
            <person name="Sugar L."/>
            <person name="Horn P."/>
            <person name="Barta E."/>
            <person name="Orosz L."/>
        </authorList>
    </citation>
    <scope>NUCLEOTIDE SEQUENCE [LARGE SCALE GENOMIC DNA]</scope>
    <source>
        <strain evidence="3">Hungarian</strain>
    </source>
</reference>
<organism evidence="3 4">
    <name type="scientific">Cervus elaphus hippelaphus</name>
    <name type="common">European red deer</name>
    <dbReference type="NCBI Taxonomy" id="46360"/>
    <lineage>
        <taxon>Eukaryota</taxon>
        <taxon>Metazoa</taxon>
        <taxon>Chordata</taxon>
        <taxon>Craniata</taxon>
        <taxon>Vertebrata</taxon>
        <taxon>Euteleostomi</taxon>
        <taxon>Mammalia</taxon>
        <taxon>Eutheria</taxon>
        <taxon>Laurasiatheria</taxon>
        <taxon>Artiodactyla</taxon>
        <taxon>Ruminantia</taxon>
        <taxon>Pecora</taxon>
        <taxon>Cervidae</taxon>
        <taxon>Cervinae</taxon>
        <taxon>Cervus</taxon>
    </lineage>
</organism>
<dbReference type="EMBL" id="MKHE01000013">
    <property type="protein sequence ID" value="OWK09071.1"/>
    <property type="molecule type" value="Genomic_DNA"/>
</dbReference>
<dbReference type="OrthoDB" id="19419at2759"/>
<comment type="caution">
    <text evidence="3">The sequence shown here is derived from an EMBL/GenBank/DDBJ whole genome shotgun (WGS) entry which is preliminary data.</text>
</comment>
<evidence type="ECO:0000256" key="2">
    <source>
        <dbReference type="SAM" id="MobiDB-lite"/>
    </source>
</evidence>
<dbReference type="Proteomes" id="UP000242450">
    <property type="component" value="Chromosome 13"/>
</dbReference>
<sequence length="245" mass="27669">TAPKHQSPLPSHTKKPKKPKLTPASRPDKTSPPNLLKEEQEQQEATGHIDGEQNEIDLMNKPKKLELIAKIPNLGVTTFVNHPQASALLGKEDEEALPYLTSTEVTEFEDIKSGYRTDFYLDDTRKLFSLTLKIKLSPKTFIYVRVVIYLQSPLKSNGNPERISFDQNKASRKRQHEEPGSFFTWFIDHSDAGADGLGEVIRDGIWPSPLQCYLFPDMDDEEGEGEEDDGDNEEEEGLEDINEGD</sequence>
<feature type="region of interest" description="Disordered" evidence="2">
    <location>
        <begin position="216"/>
        <end position="245"/>
    </location>
</feature>
<dbReference type="AlphaFoldDB" id="A0A212CSU4"/>
<accession>A0A212CSU4</accession>
<feature type="non-terminal residue" evidence="3">
    <location>
        <position position="245"/>
    </location>
</feature>
<dbReference type="InterPro" id="IPR037231">
    <property type="entry name" value="NAP-like_sf"/>
</dbReference>
<protein>
    <recommendedName>
        <fullName evidence="5">SET</fullName>
    </recommendedName>
</protein>